<dbReference type="EMBL" id="GL883029">
    <property type="protein sequence ID" value="EGG13564.1"/>
    <property type="molecule type" value="Genomic_DNA"/>
</dbReference>
<dbReference type="RefSeq" id="XP_004350268.1">
    <property type="nucleotide sequence ID" value="XM_004350218.1"/>
</dbReference>
<dbReference type="InterPro" id="IPR008615">
    <property type="entry name" value="FNIP"/>
</dbReference>
<accession>F4QCC9</accession>
<evidence type="ECO:0000256" key="1">
    <source>
        <dbReference type="SAM" id="MobiDB-lite"/>
    </source>
</evidence>
<organism evidence="2 3">
    <name type="scientific">Cavenderia fasciculata</name>
    <name type="common">Slime mold</name>
    <name type="synonym">Dictyostelium fasciculatum</name>
    <dbReference type="NCBI Taxonomy" id="261658"/>
    <lineage>
        <taxon>Eukaryota</taxon>
        <taxon>Amoebozoa</taxon>
        <taxon>Evosea</taxon>
        <taxon>Eumycetozoa</taxon>
        <taxon>Dictyostelia</taxon>
        <taxon>Acytosteliales</taxon>
        <taxon>Cavenderiaceae</taxon>
        <taxon>Cavenderia</taxon>
    </lineage>
</organism>
<dbReference type="Proteomes" id="UP000007797">
    <property type="component" value="Unassembled WGS sequence"/>
</dbReference>
<dbReference type="SUPFAM" id="SSF52058">
    <property type="entry name" value="L domain-like"/>
    <property type="match status" value="1"/>
</dbReference>
<dbReference type="AlphaFoldDB" id="F4QCC9"/>
<feature type="region of interest" description="Disordered" evidence="1">
    <location>
        <begin position="58"/>
        <end position="83"/>
    </location>
</feature>
<keyword evidence="3" id="KW-1185">Reference proteome</keyword>
<protein>
    <recommendedName>
        <fullName evidence="4">FNIP repeat-containing protein</fullName>
    </recommendedName>
</protein>
<dbReference type="KEGG" id="dfa:DFA_11325"/>
<sequence length="591" mass="66767">MESIVKDCTSNNNNNNSSVCRICNQKITSSDDGGALINHYLECIDSLKSVLLNIKSSNQKHDDDQQDSTTRKRKKIENVSPTTTTISSTNHYFKDTLFRVSMISILHREDHNQSVMSLLMTCKDAMKWKDTVVFPRLPSIDTIAYYKKNRKINQLPRRYNRVYIDNDRDRDYFQENVDGLINHHCRELYYNVDEELPAGFIPDHFTKIYFGEDYQNQLEVGSIPPFTTHLYLGDSYQQDIHKQLFPDTLEVLNIPTNVTIESGDINDLLPHNIKELHIPSDLVHPYLFKLKQLTCLIIADIESEDGENDGSEGFVPTIKVGSLPNTIVHLDLESCSVEVGAIPSSVKYLSINLTNNDPTCIPSSVKSLYAKWDESTPITKGMIPSTVTELVLDEQYSLLPGSIPSSVTTLTLMALDETPPKGAIPNKVHSLFLFGMMCELNASILPNSIKYLGIHGDCSLKLISMIPPSTKYFDYQSTNLIGADVKFSANDIPNGVTHIRLGVGFNKVVVPGFIPDSCEYLEFSETYDHRVPHWALPKSLKTISYNPACRKISENIPSSLNQSFTNIGHEGTHWETTPMDYWKGMTWHLNE</sequence>
<dbReference type="PANTHER" id="PTHR32134:SF173">
    <property type="entry name" value="FNIP REPEAT-CONTAINING PROTEIN-RELATED"/>
    <property type="match status" value="1"/>
</dbReference>
<gene>
    <name evidence="2" type="ORF">DFA_11325</name>
</gene>
<evidence type="ECO:0008006" key="4">
    <source>
        <dbReference type="Google" id="ProtNLM"/>
    </source>
</evidence>
<evidence type="ECO:0000313" key="2">
    <source>
        <dbReference type="EMBL" id="EGG13564.1"/>
    </source>
</evidence>
<dbReference type="InterPro" id="IPR051251">
    <property type="entry name" value="STK_FNIP-Repeat"/>
</dbReference>
<reference evidence="3" key="1">
    <citation type="journal article" date="2011" name="Genome Res.">
        <title>Phylogeny-wide analysis of social amoeba genomes highlights ancient origins for complex intercellular communication.</title>
        <authorList>
            <person name="Heidel A.J."/>
            <person name="Lawal H.M."/>
            <person name="Felder M."/>
            <person name="Schilde C."/>
            <person name="Helps N.R."/>
            <person name="Tunggal B."/>
            <person name="Rivero F."/>
            <person name="John U."/>
            <person name="Schleicher M."/>
            <person name="Eichinger L."/>
            <person name="Platzer M."/>
            <person name="Noegel A.A."/>
            <person name="Schaap P."/>
            <person name="Gloeckner G."/>
        </authorList>
    </citation>
    <scope>NUCLEOTIDE SEQUENCE [LARGE SCALE GENOMIC DNA]</scope>
    <source>
        <strain evidence="3">SH3</strain>
    </source>
</reference>
<name>F4QCC9_CACFS</name>
<dbReference type="Pfam" id="PF05725">
    <property type="entry name" value="FNIP"/>
    <property type="match status" value="3"/>
</dbReference>
<dbReference type="GeneID" id="14865523"/>
<proteinExistence type="predicted"/>
<dbReference type="PANTHER" id="PTHR32134">
    <property type="entry name" value="FNIP REPEAT-CONTAINING PROTEIN"/>
    <property type="match status" value="1"/>
</dbReference>
<evidence type="ECO:0000313" key="3">
    <source>
        <dbReference type="Proteomes" id="UP000007797"/>
    </source>
</evidence>